<keyword evidence="7" id="KW-0808">Transferase</keyword>
<dbReference type="InterPro" id="IPR000524">
    <property type="entry name" value="Tscrpt_reg_HTH_GntR"/>
</dbReference>
<dbReference type="PANTHER" id="PTHR46577:SF1">
    <property type="entry name" value="HTH-TYPE TRANSCRIPTIONAL REGULATORY PROTEIN GABR"/>
    <property type="match status" value="1"/>
</dbReference>
<keyword evidence="5" id="KW-0804">Transcription</keyword>
<evidence type="ECO:0000313" key="8">
    <source>
        <dbReference type="Proteomes" id="UP001499882"/>
    </source>
</evidence>
<dbReference type="InterPro" id="IPR036388">
    <property type="entry name" value="WH-like_DNA-bd_sf"/>
</dbReference>
<dbReference type="PANTHER" id="PTHR46577">
    <property type="entry name" value="HTH-TYPE TRANSCRIPTIONAL REGULATORY PROTEIN GABR"/>
    <property type="match status" value="1"/>
</dbReference>
<evidence type="ECO:0000256" key="3">
    <source>
        <dbReference type="ARBA" id="ARBA00023015"/>
    </source>
</evidence>
<protein>
    <submittedName>
        <fullName evidence="7">PLP-dependent aminotransferase family protein</fullName>
    </submittedName>
</protein>
<evidence type="ECO:0000256" key="2">
    <source>
        <dbReference type="ARBA" id="ARBA00022898"/>
    </source>
</evidence>
<dbReference type="RefSeq" id="WP_345526936.1">
    <property type="nucleotide sequence ID" value="NZ_BAABKN010000014.1"/>
</dbReference>
<evidence type="ECO:0000313" key="7">
    <source>
        <dbReference type="EMBL" id="GAA4738378.1"/>
    </source>
</evidence>
<dbReference type="Gene3D" id="3.40.640.10">
    <property type="entry name" value="Type I PLP-dependent aspartate aminotransferase-like (Major domain)"/>
    <property type="match status" value="1"/>
</dbReference>
<evidence type="ECO:0000256" key="4">
    <source>
        <dbReference type="ARBA" id="ARBA00023125"/>
    </source>
</evidence>
<evidence type="ECO:0000259" key="6">
    <source>
        <dbReference type="PROSITE" id="PS50949"/>
    </source>
</evidence>
<dbReference type="Gene3D" id="1.10.10.10">
    <property type="entry name" value="Winged helix-like DNA-binding domain superfamily/Winged helix DNA-binding domain"/>
    <property type="match status" value="1"/>
</dbReference>
<proteinExistence type="inferred from homology"/>
<feature type="domain" description="HTH gntR-type" evidence="6">
    <location>
        <begin position="14"/>
        <end position="82"/>
    </location>
</feature>
<dbReference type="GO" id="GO:0008483">
    <property type="term" value="F:transaminase activity"/>
    <property type="evidence" value="ECO:0007669"/>
    <property type="project" value="UniProtKB-KW"/>
</dbReference>
<dbReference type="Pfam" id="PF00392">
    <property type="entry name" value="GntR"/>
    <property type="match status" value="1"/>
</dbReference>
<dbReference type="InterPro" id="IPR015424">
    <property type="entry name" value="PyrdxlP-dep_Trfase"/>
</dbReference>
<dbReference type="InterPro" id="IPR051446">
    <property type="entry name" value="HTH_trans_reg/aminotransferase"/>
</dbReference>
<comment type="similarity">
    <text evidence="1">In the C-terminal section; belongs to the class-I pyridoxal-phosphate-dependent aminotransferase family.</text>
</comment>
<dbReference type="PRINTS" id="PR00035">
    <property type="entry name" value="HTHGNTR"/>
</dbReference>
<dbReference type="EMBL" id="BAABKN010000014">
    <property type="protein sequence ID" value="GAA4738378.1"/>
    <property type="molecule type" value="Genomic_DNA"/>
</dbReference>
<gene>
    <name evidence="7" type="ORF">GCM10023350_23260</name>
</gene>
<dbReference type="Pfam" id="PF00155">
    <property type="entry name" value="Aminotran_1_2"/>
    <property type="match status" value="1"/>
</dbReference>
<dbReference type="PROSITE" id="PS50949">
    <property type="entry name" value="HTH_GNTR"/>
    <property type="match status" value="1"/>
</dbReference>
<keyword evidence="2" id="KW-0663">Pyridoxal phosphate</keyword>
<accession>A0ABP8YUZ1</accession>
<dbReference type="CDD" id="cd00609">
    <property type="entry name" value="AAT_like"/>
    <property type="match status" value="1"/>
</dbReference>
<evidence type="ECO:0000256" key="1">
    <source>
        <dbReference type="ARBA" id="ARBA00005384"/>
    </source>
</evidence>
<dbReference type="InterPro" id="IPR015421">
    <property type="entry name" value="PyrdxlP-dep_Trfase_major"/>
</dbReference>
<dbReference type="CDD" id="cd07377">
    <property type="entry name" value="WHTH_GntR"/>
    <property type="match status" value="1"/>
</dbReference>
<name>A0ABP8YUZ1_9ACTN</name>
<keyword evidence="3" id="KW-0805">Transcription regulation</keyword>
<dbReference type="SUPFAM" id="SSF46785">
    <property type="entry name" value="Winged helix' DNA-binding domain"/>
    <property type="match status" value="1"/>
</dbReference>
<sequence>MAKAIDSSAVPQPEPVYRQLYEQIRSSILAGQLPAGTRLPASRQLALENGVSRNTVLAAFEQLHAEGYIEGRHGSGTYVARTLPDRMLRATRSPAIETDHYPSSSKEARLSARGRALAEAPRMPVSDLPETVFNGTAFRIGLPALDQFPSVTWGRIHASRSRQQGRALMQYNDPAGYRPLREEIASYLAVARGIRCVPEQVIVTSGSQQALELCARILLDPDDPAWLEDPGYLGARAALISAGARIVPVPVDERGIDVSEGIAGEPAARLAVVTPSHQFPLGVTLSLDRRLKLLEWAARSDAWVIEDDYDCEFRYQGRPLAALQAIDGQRRVIYVGTFSKTMFPGLRLGYLVAPTALADAFVGAHMGTDVHRSALDQAAMADFMMGGHFLRHVRRMRTLYKERQRVLVDCVRSLRPDLVVRPAEGGLHVLGRLATGYDDQVVAQAAADRGIHAWPLSIHAMANTQPPAILLGYAGIREVDIPYGVKLLGEALRACS</sequence>
<evidence type="ECO:0000256" key="5">
    <source>
        <dbReference type="ARBA" id="ARBA00023163"/>
    </source>
</evidence>
<keyword evidence="7" id="KW-0032">Aminotransferase</keyword>
<dbReference type="InterPro" id="IPR004839">
    <property type="entry name" value="Aminotransferase_I/II_large"/>
</dbReference>
<dbReference type="InterPro" id="IPR036390">
    <property type="entry name" value="WH_DNA-bd_sf"/>
</dbReference>
<reference evidence="8" key="1">
    <citation type="journal article" date="2019" name="Int. J. Syst. Evol. Microbiol.">
        <title>The Global Catalogue of Microorganisms (GCM) 10K type strain sequencing project: providing services to taxonomists for standard genome sequencing and annotation.</title>
        <authorList>
            <consortium name="The Broad Institute Genomics Platform"/>
            <consortium name="The Broad Institute Genome Sequencing Center for Infectious Disease"/>
            <person name="Wu L."/>
            <person name="Ma J."/>
        </authorList>
    </citation>
    <scope>NUCLEOTIDE SEQUENCE [LARGE SCALE GENOMIC DNA]</scope>
    <source>
        <strain evidence="8">JCM 18532</strain>
    </source>
</reference>
<keyword evidence="8" id="KW-1185">Reference proteome</keyword>
<keyword evidence="4" id="KW-0238">DNA-binding</keyword>
<dbReference type="SMART" id="SM00345">
    <property type="entry name" value="HTH_GNTR"/>
    <property type="match status" value="1"/>
</dbReference>
<dbReference type="Proteomes" id="UP001499882">
    <property type="component" value="Unassembled WGS sequence"/>
</dbReference>
<dbReference type="SUPFAM" id="SSF53383">
    <property type="entry name" value="PLP-dependent transferases"/>
    <property type="match status" value="1"/>
</dbReference>
<comment type="caution">
    <text evidence="7">The sequence shown here is derived from an EMBL/GenBank/DDBJ whole genome shotgun (WGS) entry which is preliminary data.</text>
</comment>
<organism evidence="7 8">
    <name type="scientific">Nocardioides endophyticus</name>
    <dbReference type="NCBI Taxonomy" id="1353775"/>
    <lineage>
        <taxon>Bacteria</taxon>
        <taxon>Bacillati</taxon>
        <taxon>Actinomycetota</taxon>
        <taxon>Actinomycetes</taxon>
        <taxon>Propionibacteriales</taxon>
        <taxon>Nocardioidaceae</taxon>
        <taxon>Nocardioides</taxon>
    </lineage>
</organism>